<proteinExistence type="predicted"/>
<dbReference type="Proteomes" id="UP000247832">
    <property type="component" value="Unassembled WGS sequence"/>
</dbReference>
<dbReference type="PANTHER" id="PTHR35446">
    <property type="entry name" value="SI:CH211-175M2.5"/>
    <property type="match status" value="1"/>
</dbReference>
<comment type="caution">
    <text evidence="1">The sequence shown here is derived from an EMBL/GenBank/DDBJ whole genome shotgun (WGS) entry which is preliminary data.</text>
</comment>
<dbReference type="AlphaFoldDB" id="A0A2V5LPQ9"/>
<sequence>MRLREIEQGDRLSSRLLFKLISLMSRTRFPDAARVALYHRAFAGPVLNAWTQQVMRGPSEWSVGERELMAAMVARFNSCPFCVGAHSSVAVHGLGAEVVEAAMSDYRSAPISDELQAALTFIEKMTHDPQALGVDDAQAATIVGVSTNQLLDAAAVATIFNIVTRYANALDFEIPSPHHLAKSAKTLLKRGYK</sequence>
<dbReference type="PANTHER" id="PTHR35446:SF2">
    <property type="entry name" value="CARBOXYMUCONOLACTONE DECARBOXYLASE-LIKE DOMAIN-CONTAINING PROTEIN"/>
    <property type="match status" value="1"/>
</dbReference>
<evidence type="ECO:0008006" key="3">
    <source>
        <dbReference type="Google" id="ProtNLM"/>
    </source>
</evidence>
<organism evidence="1 2">
    <name type="scientific">Arthrobacter livingstonensis</name>
    <dbReference type="NCBI Taxonomy" id="670078"/>
    <lineage>
        <taxon>Bacteria</taxon>
        <taxon>Bacillati</taxon>
        <taxon>Actinomycetota</taxon>
        <taxon>Actinomycetes</taxon>
        <taxon>Micrococcales</taxon>
        <taxon>Micrococcaceae</taxon>
        <taxon>Arthrobacter</taxon>
    </lineage>
</organism>
<evidence type="ECO:0000313" key="1">
    <source>
        <dbReference type="EMBL" id="PYI64517.1"/>
    </source>
</evidence>
<keyword evidence="2" id="KW-1185">Reference proteome</keyword>
<gene>
    <name evidence="1" type="ORF">CVV68_21730</name>
</gene>
<reference evidence="1 2" key="1">
    <citation type="submission" date="2018-05" db="EMBL/GenBank/DDBJ databases">
        <title>Genetic diversity of glacier-inhabiting Cryobacterium bacteria in China and description of Cryobacterium mengkeensis sp. nov. and Arthrobacter glacialis sp. nov.</title>
        <authorList>
            <person name="Liu Q."/>
            <person name="Xin Y.-H."/>
        </authorList>
    </citation>
    <scope>NUCLEOTIDE SEQUENCE [LARGE SCALE GENOMIC DNA]</scope>
    <source>
        <strain evidence="1 2">LI2</strain>
    </source>
</reference>
<dbReference type="SUPFAM" id="SSF69118">
    <property type="entry name" value="AhpD-like"/>
    <property type="match status" value="1"/>
</dbReference>
<dbReference type="Gene3D" id="1.20.1290.10">
    <property type="entry name" value="AhpD-like"/>
    <property type="match status" value="1"/>
</dbReference>
<accession>A0A2V5LPQ9</accession>
<dbReference type="RefSeq" id="WP_110503078.1">
    <property type="nucleotide sequence ID" value="NZ_QJVD01000048.1"/>
</dbReference>
<dbReference type="EMBL" id="QJVD01000048">
    <property type="protein sequence ID" value="PYI64517.1"/>
    <property type="molecule type" value="Genomic_DNA"/>
</dbReference>
<dbReference type="OrthoDB" id="5521565at2"/>
<dbReference type="InterPro" id="IPR029032">
    <property type="entry name" value="AhpD-like"/>
</dbReference>
<evidence type="ECO:0000313" key="2">
    <source>
        <dbReference type="Proteomes" id="UP000247832"/>
    </source>
</evidence>
<protein>
    <recommendedName>
        <fullName evidence="3">Carboxymuconolactone decarboxylase-like domain-containing protein</fullName>
    </recommendedName>
</protein>
<name>A0A2V5LPQ9_9MICC</name>